<dbReference type="PANTHER" id="PTHR24637">
    <property type="entry name" value="COLLAGEN"/>
    <property type="match status" value="1"/>
</dbReference>
<evidence type="ECO:0000256" key="3">
    <source>
        <dbReference type="SAM" id="Phobius"/>
    </source>
</evidence>
<keyword evidence="4" id="KW-1185">Reference proteome</keyword>
<feature type="transmembrane region" description="Helical" evidence="3">
    <location>
        <begin position="12"/>
        <end position="34"/>
    </location>
</feature>
<evidence type="ECO:0000256" key="1">
    <source>
        <dbReference type="ARBA" id="ARBA00022737"/>
    </source>
</evidence>
<dbReference type="InterPro" id="IPR008160">
    <property type="entry name" value="Collagen"/>
</dbReference>
<reference evidence="5" key="1">
    <citation type="submission" date="2022-11" db="UniProtKB">
        <authorList>
            <consortium name="WormBaseParasite"/>
        </authorList>
    </citation>
    <scope>IDENTIFICATION</scope>
</reference>
<keyword evidence="3" id="KW-0812">Transmembrane</keyword>
<keyword evidence="3" id="KW-1133">Transmembrane helix</keyword>
<sequence length="251" mass="26806">MEVKEDFRPLLIFSTTISIFTFTFIAIIFPLLFINLQQKNAYLIENSTDLLAIQDRISQKFESSVVRRNKREIKKTQYSSPYALGEACITPGIPGLSGVAGTKGPSGPVGLPGPPGDIGITGPIGDPGRLVFLAATGPPGPVGNPGPRGPPGVAGYDGHQGEVGQIGLRGFQGERGPPGQPGLSGPRGPTGPIGKQGETKWITKSTNKNVEDIKNTITSTNTSPIIRIYASKTFKSSNRSTPYLRRRRPRE</sequence>
<dbReference type="Proteomes" id="UP000887560">
    <property type="component" value="Unplaced"/>
</dbReference>
<keyword evidence="3" id="KW-0472">Membrane</keyword>
<keyword evidence="1" id="KW-0677">Repeat</keyword>
<evidence type="ECO:0000313" key="5">
    <source>
        <dbReference type="WBParaSite" id="scf7180000425097.g14352"/>
    </source>
</evidence>
<dbReference type="AlphaFoldDB" id="A0A915PBH4"/>
<evidence type="ECO:0000313" key="4">
    <source>
        <dbReference type="Proteomes" id="UP000887560"/>
    </source>
</evidence>
<accession>A0A915PBH4</accession>
<dbReference type="Pfam" id="PF01391">
    <property type="entry name" value="Collagen"/>
    <property type="match status" value="1"/>
</dbReference>
<feature type="region of interest" description="Disordered" evidence="2">
    <location>
        <begin position="171"/>
        <end position="198"/>
    </location>
</feature>
<dbReference type="PANTHER" id="PTHR24637:SF421">
    <property type="entry name" value="CUTICLE COLLAGEN DPY-2"/>
    <property type="match status" value="1"/>
</dbReference>
<feature type="region of interest" description="Disordered" evidence="2">
    <location>
        <begin position="232"/>
        <end position="251"/>
    </location>
</feature>
<proteinExistence type="predicted"/>
<name>A0A915PBH4_9BILA</name>
<organism evidence="4 5">
    <name type="scientific">Meloidogyne floridensis</name>
    <dbReference type="NCBI Taxonomy" id="298350"/>
    <lineage>
        <taxon>Eukaryota</taxon>
        <taxon>Metazoa</taxon>
        <taxon>Ecdysozoa</taxon>
        <taxon>Nematoda</taxon>
        <taxon>Chromadorea</taxon>
        <taxon>Rhabditida</taxon>
        <taxon>Tylenchina</taxon>
        <taxon>Tylenchomorpha</taxon>
        <taxon>Tylenchoidea</taxon>
        <taxon>Meloidogynidae</taxon>
        <taxon>Meloidogyninae</taxon>
        <taxon>Meloidogyne</taxon>
    </lineage>
</organism>
<dbReference type="WBParaSite" id="scf7180000425097.g14352">
    <property type="protein sequence ID" value="scf7180000425097.g14352"/>
    <property type="gene ID" value="scf7180000425097.g14352"/>
</dbReference>
<evidence type="ECO:0000256" key="2">
    <source>
        <dbReference type="SAM" id="MobiDB-lite"/>
    </source>
</evidence>
<protein>
    <submittedName>
        <fullName evidence="5">Col_cuticle_N domain-containing protein</fullName>
    </submittedName>
</protein>